<reference evidence="1" key="1">
    <citation type="submission" date="2022-01" db="EMBL/GenBank/DDBJ databases">
        <authorList>
            <person name="Braso-Vives M."/>
        </authorList>
    </citation>
    <scope>NUCLEOTIDE SEQUENCE</scope>
</reference>
<dbReference type="AlphaFoldDB" id="A0A8J9W0D1"/>
<organism evidence="1 2">
    <name type="scientific">Branchiostoma lanceolatum</name>
    <name type="common">Common lancelet</name>
    <name type="synonym">Amphioxus lanceolatum</name>
    <dbReference type="NCBI Taxonomy" id="7740"/>
    <lineage>
        <taxon>Eukaryota</taxon>
        <taxon>Metazoa</taxon>
        <taxon>Chordata</taxon>
        <taxon>Cephalochordata</taxon>
        <taxon>Leptocardii</taxon>
        <taxon>Amphioxiformes</taxon>
        <taxon>Branchiostomatidae</taxon>
        <taxon>Branchiostoma</taxon>
    </lineage>
</organism>
<name>A0A8J9W0D1_BRALA</name>
<dbReference type="Proteomes" id="UP000838412">
    <property type="component" value="Chromosome 1"/>
</dbReference>
<keyword evidence="2" id="KW-1185">Reference proteome</keyword>
<accession>A0A8J9W0D1</accession>
<dbReference type="EMBL" id="OV696686">
    <property type="protein sequence ID" value="CAH1233063.1"/>
    <property type="molecule type" value="Genomic_DNA"/>
</dbReference>
<sequence length="94" mass="10569">MVSELTRNFQANTLKNSEGKPVTFEKTDDMPNVLLFSVTNFKGSAFPKITAKCTSDEDIDEDEADYRLKGVVIEERVICLLPDPHKDSIKKASF</sequence>
<evidence type="ECO:0000313" key="1">
    <source>
        <dbReference type="EMBL" id="CAH1233063.1"/>
    </source>
</evidence>
<gene>
    <name evidence="1" type="primary">Hypp575</name>
    <name evidence="1" type="ORF">BLAG_LOCUS1932</name>
</gene>
<evidence type="ECO:0000313" key="2">
    <source>
        <dbReference type="Proteomes" id="UP000838412"/>
    </source>
</evidence>
<proteinExistence type="predicted"/>
<protein>
    <submittedName>
        <fullName evidence="1">Hypp575 protein</fullName>
    </submittedName>
</protein>